<dbReference type="Proteomes" id="UP001589607">
    <property type="component" value="Unassembled WGS sequence"/>
</dbReference>
<reference evidence="4 5" key="1">
    <citation type="submission" date="2024-09" db="EMBL/GenBank/DDBJ databases">
        <authorList>
            <person name="Sun Q."/>
            <person name="Mori K."/>
        </authorList>
    </citation>
    <scope>NUCLEOTIDE SEQUENCE [LARGE SCALE GENOMIC DNA]</scope>
    <source>
        <strain evidence="4 5">CECT 7955</strain>
    </source>
</reference>
<dbReference type="Pfam" id="PF18962">
    <property type="entry name" value="Por_Secre_tail"/>
    <property type="match status" value="1"/>
</dbReference>
<evidence type="ECO:0000256" key="1">
    <source>
        <dbReference type="ARBA" id="ARBA00022729"/>
    </source>
</evidence>
<dbReference type="InterPro" id="IPR026444">
    <property type="entry name" value="Secre_tail"/>
</dbReference>
<evidence type="ECO:0000259" key="2">
    <source>
        <dbReference type="Pfam" id="PF07995"/>
    </source>
</evidence>
<dbReference type="NCBIfam" id="TIGR04183">
    <property type="entry name" value="Por_Secre_tail"/>
    <property type="match status" value="1"/>
</dbReference>
<dbReference type="InterPro" id="IPR011042">
    <property type="entry name" value="6-blade_b-propeller_TolB-like"/>
</dbReference>
<feature type="domain" description="Secretion system C-terminal sorting" evidence="3">
    <location>
        <begin position="390"/>
        <end position="461"/>
    </location>
</feature>
<feature type="domain" description="Glucose/Sorbosone dehydrogenase" evidence="2">
    <location>
        <begin position="29"/>
        <end position="342"/>
    </location>
</feature>
<evidence type="ECO:0000313" key="4">
    <source>
        <dbReference type="EMBL" id="MFB9097372.1"/>
    </source>
</evidence>
<evidence type="ECO:0000313" key="5">
    <source>
        <dbReference type="Proteomes" id="UP001589607"/>
    </source>
</evidence>
<dbReference type="Pfam" id="PF07995">
    <property type="entry name" value="GSDH"/>
    <property type="match status" value="1"/>
</dbReference>
<dbReference type="InterPro" id="IPR012938">
    <property type="entry name" value="Glc/Sorbosone_DH"/>
</dbReference>
<protein>
    <submittedName>
        <fullName evidence="4">PQQ-dependent sugar dehydrogenase</fullName>
    </submittedName>
</protein>
<dbReference type="SUPFAM" id="SSF50952">
    <property type="entry name" value="Soluble quinoprotein glucose dehydrogenase"/>
    <property type="match status" value="1"/>
</dbReference>
<organism evidence="4 5">
    <name type="scientific">Flavobacterium jumunjinense</name>
    <dbReference type="NCBI Taxonomy" id="998845"/>
    <lineage>
        <taxon>Bacteria</taxon>
        <taxon>Pseudomonadati</taxon>
        <taxon>Bacteroidota</taxon>
        <taxon>Flavobacteriia</taxon>
        <taxon>Flavobacteriales</taxon>
        <taxon>Flavobacteriaceae</taxon>
        <taxon>Flavobacterium</taxon>
    </lineage>
</organism>
<proteinExistence type="predicted"/>
<evidence type="ECO:0000259" key="3">
    <source>
        <dbReference type="Pfam" id="PF18962"/>
    </source>
</evidence>
<gene>
    <name evidence="4" type="ORF">ACFFVF_12665</name>
</gene>
<dbReference type="Gene3D" id="2.120.10.30">
    <property type="entry name" value="TolB, C-terminal domain"/>
    <property type="match status" value="1"/>
</dbReference>
<comment type="caution">
    <text evidence="4">The sequence shown here is derived from an EMBL/GenBank/DDBJ whole genome shotgun (WGS) entry which is preliminary data.</text>
</comment>
<sequence>MKTIVVVLFTSLFSFSQTIDLQSFASGFTEPVEIAHAGDSRLFVAEKGGLIKILNTNGSVNATPFLDVSTLTNAGGERGLLGLAFHPDFATNGYFFINYTNSSNNTVIARYIVSSNPDVATSTGVVLMTINQPYSNHNGGCLKFGTDGFLYIGMGDGGSGGDPQGYSQNLTIDSGNPTRVFLGKMLRIDVNVATTPYYSIPATNPYVGQTGKEEIWAIGLRNPWKFTFNKNNGDLWIADVGQNSIEEINKTVAPLTPGLNFGWRCYEGNSTYNTSGCVPMSSLTMPFAEYDHSGGNCSVTGGYVYTGTTYPNFQNKYFFADYCVNRIGYVDVTNGSTTYTSNFSGNAYYTTFGEDISGELYIAASANGTIYKIIDTSLNSPDFESNGFSLYPNPTSSSFTISNSTTVLIREIQLFDVTGKLVLTKDISENKTIHTSSLSKGIYTVTLLDNNNKRYNSKLVIQ</sequence>
<name>A0ABV5GPT7_9FLAO</name>
<dbReference type="RefSeq" id="WP_236458213.1">
    <property type="nucleotide sequence ID" value="NZ_CBCSGE010000009.1"/>
</dbReference>
<dbReference type="PANTHER" id="PTHR19328">
    <property type="entry name" value="HEDGEHOG-INTERACTING PROTEIN"/>
    <property type="match status" value="1"/>
</dbReference>
<dbReference type="InterPro" id="IPR011041">
    <property type="entry name" value="Quinoprot_gluc/sorb_DH_b-prop"/>
</dbReference>
<dbReference type="PANTHER" id="PTHR19328:SF75">
    <property type="entry name" value="ALDOSE SUGAR DEHYDROGENASE YLII"/>
    <property type="match status" value="1"/>
</dbReference>
<keyword evidence="1" id="KW-0732">Signal</keyword>
<dbReference type="EMBL" id="JBHMEY010000043">
    <property type="protein sequence ID" value="MFB9097372.1"/>
    <property type="molecule type" value="Genomic_DNA"/>
</dbReference>
<keyword evidence="5" id="KW-1185">Reference proteome</keyword>
<accession>A0ABV5GPT7</accession>